<dbReference type="Proteomes" id="UP000694381">
    <property type="component" value="Unassembled WGS sequence"/>
</dbReference>
<feature type="region of interest" description="Disordered" evidence="1">
    <location>
        <begin position="63"/>
        <end position="84"/>
    </location>
</feature>
<protein>
    <submittedName>
        <fullName evidence="2">Uncharacterized protein</fullName>
    </submittedName>
</protein>
<evidence type="ECO:0000313" key="3">
    <source>
        <dbReference type="Proteomes" id="UP000694381"/>
    </source>
</evidence>
<reference evidence="2" key="2">
    <citation type="submission" date="2025-09" db="UniProtKB">
        <authorList>
            <consortium name="Ensembl"/>
        </authorList>
    </citation>
    <scope>IDENTIFICATION</scope>
</reference>
<accession>A0A8C6QPB3</accession>
<evidence type="ECO:0000256" key="1">
    <source>
        <dbReference type="SAM" id="MobiDB-lite"/>
    </source>
</evidence>
<organism evidence="2 3">
    <name type="scientific">Nannospalax galili</name>
    <name type="common">Northern Israeli blind subterranean mole rat</name>
    <name type="synonym">Spalax galili</name>
    <dbReference type="NCBI Taxonomy" id="1026970"/>
    <lineage>
        <taxon>Eukaryota</taxon>
        <taxon>Metazoa</taxon>
        <taxon>Chordata</taxon>
        <taxon>Craniata</taxon>
        <taxon>Vertebrata</taxon>
        <taxon>Euteleostomi</taxon>
        <taxon>Mammalia</taxon>
        <taxon>Eutheria</taxon>
        <taxon>Euarchontoglires</taxon>
        <taxon>Glires</taxon>
        <taxon>Rodentia</taxon>
        <taxon>Myomorpha</taxon>
        <taxon>Muroidea</taxon>
        <taxon>Spalacidae</taxon>
        <taxon>Spalacinae</taxon>
        <taxon>Nannospalax</taxon>
    </lineage>
</organism>
<evidence type="ECO:0000313" key="2">
    <source>
        <dbReference type="Ensembl" id="ENSNGAP00000004983.1"/>
    </source>
</evidence>
<reference evidence="2" key="1">
    <citation type="submission" date="2025-08" db="UniProtKB">
        <authorList>
            <consortium name="Ensembl"/>
        </authorList>
    </citation>
    <scope>IDENTIFICATION</scope>
</reference>
<dbReference type="AlphaFoldDB" id="A0A8C6QPB3"/>
<sequence length="97" mass="10648">MGSADHQFNITEILSQNYSLREGCVEASRCSNKPEEELDKDFISQSSDMPLDELLALYGYEASDPISEQDSEGGDTAPTLPDMTLDKIAKDLLSGEE</sequence>
<gene>
    <name evidence="2" type="primary">Mier2</name>
</gene>
<proteinExistence type="predicted"/>
<dbReference type="GeneTree" id="ENSGT01030000234573"/>
<dbReference type="Ensembl" id="ENSNGAT00000008387.1">
    <property type="protein sequence ID" value="ENSNGAP00000004983.1"/>
    <property type="gene ID" value="ENSNGAG00000006863.1"/>
</dbReference>
<keyword evidence="3" id="KW-1185">Reference proteome</keyword>
<name>A0A8C6QPB3_NANGA</name>